<dbReference type="InterPro" id="IPR048263">
    <property type="entry name" value="Arb2"/>
</dbReference>
<dbReference type="PANTHER" id="PTHR21357">
    <property type="entry name" value="FAM172 FAMILY PROTEIN HOMOLOG CG10038"/>
    <property type="match status" value="1"/>
</dbReference>
<keyword evidence="3" id="KW-1185">Reference proteome</keyword>
<comment type="caution">
    <text evidence="2">The sequence shown here is derived from an EMBL/GenBank/DDBJ whole genome shotgun (WGS) entry which is preliminary data.</text>
</comment>
<accession>A0A9W8I7E2</accession>
<dbReference type="InterPro" id="IPR053858">
    <property type="entry name" value="Arb2_dom"/>
</dbReference>
<dbReference type="GO" id="GO:0035197">
    <property type="term" value="F:siRNA binding"/>
    <property type="evidence" value="ECO:0007669"/>
    <property type="project" value="TreeGrafter"/>
</dbReference>
<gene>
    <name evidence="2" type="ORF">IWW36_002256</name>
</gene>
<evidence type="ECO:0000313" key="2">
    <source>
        <dbReference type="EMBL" id="KAJ2849947.1"/>
    </source>
</evidence>
<evidence type="ECO:0000259" key="1">
    <source>
        <dbReference type="Pfam" id="PF22749"/>
    </source>
</evidence>
<dbReference type="Proteomes" id="UP001139887">
    <property type="component" value="Unassembled WGS sequence"/>
</dbReference>
<sequence length="365" mass="40012">MFIRPKKQTPLAHVRDSLGDLGYKIDPTDGKVRSLATNELFDYDAAGDKKQASDIYQKLTNSASRAMLDYLTNELKMEAIAVPNANEPHCYVYATRQALQKDKLVVIIVGNGNLAGIWGWNVLIKQGANEGTAIQYIRDCQAQGVGVLVLNPNMNIVAPDGVAETYNSYIGPSTLIRGSETAEEHVGFVWSQLLRDAPMKSIAFIAYNTAGIAIVDVLKYDYKRFVEKAACIAFIDSTHSLYELGEGALTWLKMGAQHWETIADAGCTDMSSDRVGCSVVLVENTTEFREMTPALCKDSVIEYVMACLDRGPVSHAAEFGSGWMAANSPLDDESDGQSEDLTELDSIDVIQPTQQVQDDGYIGWE</sequence>
<dbReference type="Pfam" id="PF22749">
    <property type="entry name" value="Arb2"/>
    <property type="match status" value="1"/>
</dbReference>
<organism evidence="2 3">
    <name type="scientific">Coemansia brasiliensis</name>
    <dbReference type="NCBI Taxonomy" id="2650707"/>
    <lineage>
        <taxon>Eukaryota</taxon>
        <taxon>Fungi</taxon>
        <taxon>Fungi incertae sedis</taxon>
        <taxon>Zoopagomycota</taxon>
        <taxon>Kickxellomycotina</taxon>
        <taxon>Kickxellomycetes</taxon>
        <taxon>Kickxellales</taxon>
        <taxon>Kickxellaceae</taxon>
        <taxon>Coemansia</taxon>
    </lineage>
</organism>
<reference evidence="2" key="1">
    <citation type="submission" date="2022-07" db="EMBL/GenBank/DDBJ databases">
        <title>Phylogenomic reconstructions and comparative analyses of Kickxellomycotina fungi.</title>
        <authorList>
            <person name="Reynolds N.K."/>
            <person name="Stajich J.E."/>
            <person name="Barry K."/>
            <person name="Grigoriev I.V."/>
            <person name="Crous P."/>
            <person name="Smith M.E."/>
        </authorList>
    </citation>
    <scope>NUCLEOTIDE SEQUENCE</scope>
    <source>
        <strain evidence="2">NRRL 1566</strain>
    </source>
</reference>
<protein>
    <recommendedName>
        <fullName evidence="1">Arb2 domain-containing protein</fullName>
    </recommendedName>
</protein>
<dbReference type="AlphaFoldDB" id="A0A9W8I7E2"/>
<dbReference type="EMBL" id="JANBUW010000050">
    <property type="protein sequence ID" value="KAJ2849947.1"/>
    <property type="molecule type" value="Genomic_DNA"/>
</dbReference>
<dbReference type="GO" id="GO:0031048">
    <property type="term" value="P:regulatory ncRNA-mediated heterochromatin formation"/>
    <property type="evidence" value="ECO:0007669"/>
    <property type="project" value="TreeGrafter"/>
</dbReference>
<dbReference type="PANTHER" id="PTHR21357:SF4">
    <property type="entry name" value="FAM172 FAMILY PROTEIN HOMOLOG CG10038"/>
    <property type="match status" value="1"/>
</dbReference>
<dbReference type="GO" id="GO:0005634">
    <property type="term" value="C:nucleus"/>
    <property type="evidence" value="ECO:0007669"/>
    <property type="project" value="TreeGrafter"/>
</dbReference>
<name>A0A9W8I7E2_9FUNG</name>
<proteinExistence type="predicted"/>
<feature type="domain" description="Arb2" evidence="1">
    <location>
        <begin position="16"/>
        <end position="259"/>
    </location>
</feature>
<evidence type="ECO:0000313" key="3">
    <source>
        <dbReference type="Proteomes" id="UP001139887"/>
    </source>
</evidence>
<dbReference type="OrthoDB" id="421951at2759"/>